<name>A0A2D2B3S5_9CAUL</name>
<dbReference type="Gene3D" id="1.25.40.10">
    <property type="entry name" value="Tetratricopeptide repeat domain"/>
    <property type="match status" value="1"/>
</dbReference>
<dbReference type="Gene3D" id="3.90.550.10">
    <property type="entry name" value="Spore Coat Polysaccharide Biosynthesis Protein SpsA, Chain A"/>
    <property type="match status" value="1"/>
</dbReference>
<proteinExistence type="inferred from homology"/>
<dbReference type="Proteomes" id="UP000228945">
    <property type="component" value="Chromosome"/>
</dbReference>
<dbReference type="OrthoDB" id="9815923at2"/>
<dbReference type="EMBL" id="CP024201">
    <property type="protein sequence ID" value="ATQ44891.1"/>
    <property type="molecule type" value="Genomic_DNA"/>
</dbReference>
<dbReference type="KEGG" id="cmb:CSW64_05515"/>
<organism evidence="3 4">
    <name type="scientific">Caulobacter mirabilis</name>
    <dbReference type="NCBI Taxonomy" id="69666"/>
    <lineage>
        <taxon>Bacteria</taxon>
        <taxon>Pseudomonadati</taxon>
        <taxon>Pseudomonadota</taxon>
        <taxon>Alphaproteobacteria</taxon>
        <taxon>Caulobacterales</taxon>
        <taxon>Caulobacteraceae</taxon>
        <taxon>Caulobacter</taxon>
    </lineage>
</organism>
<gene>
    <name evidence="3" type="ORF">CSW64_05515</name>
</gene>
<dbReference type="InterPro" id="IPR029044">
    <property type="entry name" value="Nucleotide-diphossugar_trans"/>
</dbReference>
<evidence type="ECO:0000313" key="4">
    <source>
        <dbReference type="Proteomes" id="UP000228945"/>
    </source>
</evidence>
<keyword evidence="3" id="KW-0808">Transferase</keyword>
<dbReference type="AlphaFoldDB" id="A0A2D2B3S5"/>
<dbReference type="CDD" id="cd02511">
    <property type="entry name" value="Beta4Glucosyltransferase"/>
    <property type="match status" value="1"/>
</dbReference>
<evidence type="ECO:0000259" key="2">
    <source>
        <dbReference type="Pfam" id="PF00535"/>
    </source>
</evidence>
<protein>
    <submittedName>
        <fullName evidence="3">Family 2 glycosyl transferase</fullName>
    </submittedName>
</protein>
<dbReference type="InterPro" id="IPR001173">
    <property type="entry name" value="Glyco_trans_2-like"/>
</dbReference>
<reference evidence="3 4" key="1">
    <citation type="submission" date="2017-10" db="EMBL/GenBank/DDBJ databases">
        <title>Genome sequence of Caulobacter mirabilis FWC38.</title>
        <authorList>
            <person name="Fiebig A."/>
            <person name="Crosson S."/>
        </authorList>
    </citation>
    <scope>NUCLEOTIDE SEQUENCE [LARGE SCALE GENOMIC DNA]</scope>
    <source>
        <strain evidence="3 4">FWC 38</strain>
    </source>
</reference>
<comment type="similarity">
    <text evidence="1">Belongs to the glycosyltransferase 2 family. WaaE/KdtX subfamily.</text>
</comment>
<keyword evidence="4" id="KW-1185">Reference proteome</keyword>
<accession>A0A2D2B3S5</accession>
<dbReference type="SUPFAM" id="SSF53448">
    <property type="entry name" value="Nucleotide-diphospho-sugar transferases"/>
    <property type="match status" value="1"/>
</dbReference>
<dbReference type="PANTHER" id="PTHR43630">
    <property type="entry name" value="POLY-BETA-1,6-N-ACETYL-D-GLUCOSAMINE SYNTHASE"/>
    <property type="match status" value="1"/>
</dbReference>
<dbReference type="SUPFAM" id="SSF48452">
    <property type="entry name" value="TPR-like"/>
    <property type="match status" value="1"/>
</dbReference>
<dbReference type="InterPro" id="IPR011990">
    <property type="entry name" value="TPR-like_helical_dom_sf"/>
</dbReference>
<evidence type="ECO:0000256" key="1">
    <source>
        <dbReference type="ARBA" id="ARBA00038494"/>
    </source>
</evidence>
<dbReference type="Pfam" id="PF00535">
    <property type="entry name" value="Glycos_transf_2"/>
    <property type="match status" value="1"/>
</dbReference>
<evidence type="ECO:0000313" key="3">
    <source>
        <dbReference type="EMBL" id="ATQ44891.1"/>
    </source>
</evidence>
<feature type="domain" description="Glycosyltransferase 2-like" evidence="2">
    <location>
        <begin position="2"/>
        <end position="79"/>
    </location>
</feature>
<dbReference type="PANTHER" id="PTHR43630:SF2">
    <property type="entry name" value="GLYCOSYLTRANSFERASE"/>
    <property type="match status" value="1"/>
</dbReference>
<dbReference type="GO" id="GO:0016740">
    <property type="term" value="F:transferase activity"/>
    <property type="evidence" value="ECO:0007669"/>
    <property type="project" value="UniProtKB-KW"/>
</dbReference>
<sequence length="340" mass="37738">MIVRDEARCIARCLESVRPHVDEMIVLDTGSVDDTAAIAASLGARVERFDWIDDFSAARNAALDLSDADWNLILDADDRLVGGAATLADLGRTPFIGELRIENTFEGASGAETAVSWALRLLPRGVRYEGRVHEQPVGGALPHRRLDVSISHDGYEAAQRARKAGRNEALLRAELATAPDDTYLLFQLGRELQAAERWAEAADYLARAYNGSSQTDRFRHALVVRTLFTLKSAGRHDEALAVTEMEFERWPHSPDFFFAVGDLYLDWGLHNPDRAVKEALPLVEYCWLRCLEIGEQPDLEGSVRGRGSWLAANNLAVFYGTLKLTDKAAEYERLAAALKQ</sequence>